<reference evidence="1" key="1">
    <citation type="submission" date="2020-11" db="EMBL/GenBank/DDBJ databases">
        <authorList>
            <consortium name="DOE Joint Genome Institute"/>
            <person name="Ahrendt S."/>
            <person name="Riley R."/>
            <person name="Andreopoulos W."/>
            <person name="Labutti K."/>
            <person name="Pangilinan J."/>
            <person name="Ruiz-Duenas F.J."/>
            <person name="Barrasa J.M."/>
            <person name="Sanchez-Garcia M."/>
            <person name="Camarero S."/>
            <person name="Miyauchi S."/>
            <person name="Serrano A."/>
            <person name="Linde D."/>
            <person name="Babiker R."/>
            <person name="Drula E."/>
            <person name="Ayuso-Fernandez I."/>
            <person name="Pacheco R."/>
            <person name="Padilla G."/>
            <person name="Ferreira P."/>
            <person name="Barriuso J."/>
            <person name="Kellner H."/>
            <person name="Castanera R."/>
            <person name="Alfaro M."/>
            <person name="Ramirez L."/>
            <person name="Pisabarro A.G."/>
            <person name="Kuo A."/>
            <person name="Tritt A."/>
            <person name="Lipzen A."/>
            <person name="He G."/>
            <person name="Yan M."/>
            <person name="Ng V."/>
            <person name="Cullen D."/>
            <person name="Martin F."/>
            <person name="Rosso M.-N."/>
            <person name="Henrissat B."/>
            <person name="Hibbett D."/>
            <person name="Martinez A.T."/>
            <person name="Grigoriev I.V."/>
        </authorList>
    </citation>
    <scope>NUCLEOTIDE SEQUENCE</scope>
    <source>
        <strain evidence="1">CBS 506.95</strain>
    </source>
</reference>
<dbReference type="Proteomes" id="UP000807306">
    <property type="component" value="Unassembled WGS sequence"/>
</dbReference>
<dbReference type="InterPro" id="IPR032675">
    <property type="entry name" value="LRR_dom_sf"/>
</dbReference>
<protein>
    <recommendedName>
        <fullName evidence="3">F-box domain-containing protein</fullName>
    </recommendedName>
</protein>
<dbReference type="Gene3D" id="3.80.10.10">
    <property type="entry name" value="Ribonuclease Inhibitor"/>
    <property type="match status" value="1"/>
</dbReference>
<keyword evidence="2" id="KW-1185">Reference proteome</keyword>
<dbReference type="OrthoDB" id="2745898at2759"/>
<dbReference type="AlphaFoldDB" id="A0A9P6JIU1"/>
<evidence type="ECO:0000313" key="1">
    <source>
        <dbReference type="EMBL" id="KAF9522274.1"/>
    </source>
</evidence>
<evidence type="ECO:0008006" key="3">
    <source>
        <dbReference type="Google" id="ProtNLM"/>
    </source>
</evidence>
<sequence>MPTPLPPEIIDLIFDFLPLCDYLSPELPSETLLACTEVSRSFSAASRRRIFSSLFLAQASDTDKTRAKLEALAELIEKNPHVLRATHTIEITISYGACRRWAFLNDKLLHRILRVVVLRRRNINLLKIDCHRSPYFDFARGFGERTKQVIKDLIPWVRSLSLNYLNLPTTLLEHLPPLKLLDLRNVKLLSQTSGFQIPSQSFSNHTRISIDTKSLEDIHRICRQILQPLPSFTNLQLDIHFEGPSFGIIQLDEKLDSSLQTLQCLTIQATSSFDLNSHQVEFSRFKRLSTFKIAYSSYLDFKPFVGASGLETSLVSVAKFLDSASLPSNIINVEIEISGLGPIYHFQDEMVSSLCPIEGLNSEKLFAKHPKLQSILIDIVPPTAGTHLARITSAPTTLIQRSLETCLPNALGVFADSTLMTYTIPLNSL</sequence>
<dbReference type="EMBL" id="MU157953">
    <property type="protein sequence ID" value="KAF9522274.1"/>
    <property type="molecule type" value="Genomic_DNA"/>
</dbReference>
<proteinExistence type="predicted"/>
<name>A0A9P6JIU1_9AGAR</name>
<comment type="caution">
    <text evidence="1">The sequence shown here is derived from an EMBL/GenBank/DDBJ whole genome shotgun (WGS) entry which is preliminary data.</text>
</comment>
<organism evidence="1 2">
    <name type="scientific">Crepidotus variabilis</name>
    <dbReference type="NCBI Taxonomy" id="179855"/>
    <lineage>
        <taxon>Eukaryota</taxon>
        <taxon>Fungi</taxon>
        <taxon>Dikarya</taxon>
        <taxon>Basidiomycota</taxon>
        <taxon>Agaricomycotina</taxon>
        <taxon>Agaricomycetes</taxon>
        <taxon>Agaricomycetidae</taxon>
        <taxon>Agaricales</taxon>
        <taxon>Agaricineae</taxon>
        <taxon>Crepidotaceae</taxon>
        <taxon>Crepidotus</taxon>
    </lineage>
</organism>
<accession>A0A9P6JIU1</accession>
<evidence type="ECO:0000313" key="2">
    <source>
        <dbReference type="Proteomes" id="UP000807306"/>
    </source>
</evidence>
<gene>
    <name evidence="1" type="ORF">CPB83DRAFT_899787</name>
</gene>